<dbReference type="SUPFAM" id="SSF53098">
    <property type="entry name" value="Ribonuclease H-like"/>
    <property type="match status" value="1"/>
</dbReference>
<dbReference type="EMBL" id="SOEZ01000010">
    <property type="protein sequence ID" value="TFB55982.1"/>
    <property type="molecule type" value="Genomic_DNA"/>
</dbReference>
<dbReference type="AlphaFoldDB" id="A0A4R8UJQ4"/>
<dbReference type="GO" id="GO:0004803">
    <property type="term" value="F:transposase activity"/>
    <property type="evidence" value="ECO:0007669"/>
    <property type="project" value="TreeGrafter"/>
</dbReference>
<dbReference type="InterPro" id="IPR051917">
    <property type="entry name" value="Transposase-Integrase"/>
</dbReference>
<dbReference type="PANTHER" id="PTHR10948:SF23">
    <property type="entry name" value="TRANSPOSASE INSI FOR INSERTION SEQUENCE ELEMENT IS30A-RELATED"/>
    <property type="match status" value="1"/>
</dbReference>
<dbReference type="PANTHER" id="PTHR10948">
    <property type="entry name" value="TRANSPOSASE"/>
    <property type="match status" value="1"/>
</dbReference>
<reference evidence="2 3" key="1">
    <citation type="submission" date="2019-03" db="EMBL/GenBank/DDBJ databases">
        <title>Genomics of glacier-inhabiting Cryobacterium strains.</title>
        <authorList>
            <person name="Liu Q."/>
            <person name="Xin Y.-H."/>
        </authorList>
    </citation>
    <scope>NUCLEOTIDE SEQUENCE [LARGE SCALE GENOMIC DNA]</scope>
    <source>
        <strain evidence="2 3">Sr47</strain>
    </source>
</reference>
<organism evidence="2 3">
    <name type="scientific">Cryobacterium tagatosivorans</name>
    <dbReference type="NCBI Taxonomy" id="1259199"/>
    <lineage>
        <taxon>Bacteria</taxon>
        <taxon>Bacillati</taxon>
        <taxon>Actinomycetota</taxon>
        <taxon>Actinomycetes</taxon>
        <taxon>Micrococcales</taxon>
        <taxon>Microbacteriaceae</taxon>
        <taxon>Cryobacterium</taxon>
    </lineage>
</organism>
<proteinExistence type="predicted"/>
<evidence type="ECO:0000313" key="3">
    <source>
        <dbReference type="Proteomes" id="UP000297866"/>
    </source>
</evidence>
<dbReference type="InterPro" id="IPR012337">
    <property type="entry name" value="RNaseH-like_sf"/>
</dbReference>
<evidence type="ECO:0000313" key="2">
    <source>
        <dbReference type="EMBL" id="TFB55982.1"/>
    </source>
</evidence>
<name>A0A4R8UJQ4_9MICO</name>
<protein>
    <submittedName>
        <fullName evidence="2">IS30 family transposase</fullName>
    </submittedName>
</protein>
<dbReference type="OrthoDB" id="9803231at2"/>
<dbReference type="GO" id="GO:0032196">
    <property type="term" value="P:transposition"/>
    <property type="evidence" value="ECO:0007669"/>
    <property type="project" value="TreeGrafter"/>
</dbReference>
<evidence type="ECO:0000256" key="1">
    <source>
        <dbReference type="SAM" id="MobiDB-lite"/>
    </source>
</evidence>
<dbReference type="InterPro" id="IPR053392">
    <property type="entry name" value="Transposase_IS30-like"/>
</dbReference>
<keyword evidence="3" id="KW-1185">Reference proteome</keyword>
<dbReference type="Proteomes" id="UP000297866">
    <property type="component" value="Unassembled WGS sequence"/>
</dbReference>
<feature type="region of interest" description="Disordered" evidence="1">
    <location>
        <begin position="1"/>
        <end position="31"/>
    </location>
</feature>
<accession>A0A4R8UJQ4</accession>
<dbReference type="GO" id="GO:0005829">
    <property type="term" value="C:cytosol"/>
    <property type="evidence" value="ECO:0007669"/>
    <property type="project" value="TreeGrafter"/>
</dbReference>
<gene>
    <name evidence="2" type="ORF">E3O23_01980</name>
</gene>
<sequence>MLHPGDIQASRPVAVDDQSRGPPQYAQTRPRPVRAVLAHARAREKARRARASRIGQDLELRDLVQAKLKQDWSPEQISFWLRDAHPQKRSWHVCHETIYQALYWPGNSGLTRKLTPHLRTGRPLRKRRRRPDVRAPRFIAPATLIDHRPKVVNDRARFGDWEGDLIIDTRTRSANGTLVDRKSGYAVLLHLPGGHTAAEVNASLVTAMSALPQDLRRTLTWDQGAEMASHDKIASLFTDGVFFAHAGKPWQRGSNENREHERAAAAVLPAC</sequence>
<comment type="caution">
    <text evidence="2">The sequence shown here is derived from an EMBL/GenBank/DDBJ whole genome shotgun (WGS) entry which is preliminary data.</text>
</comment>
<dbReference type="NCBIfam" id="NF033563">
    <property type="entry name" value="transpos_IS30"/>
    <property type="match status" value="1"/>
</dbReference>